<protein>
    <submittedName>
        <fullName evidence="2">STAS domain-containing protein</fullName>
    </submittedName>
</protein>
<comment type="caution">
    <text evidence="2">The sequence shown here is derived from an EMBL/GenBank/DDBJ whole genome shotgun (WGS) entry which is preliminary data.</text>
</comment>
<evidence type="ECO:0000313" key="3">
    <source>
        <dbReference type="Proteomes" id="UP001369736"/>
    </source>
</evidence>
<dbReference type="EMBL" id="JBBEGM010000017">
    <property type="protein sequence ID" value="MEJ2865369.1"/>
    <property type="molecule type" value="Genomic_DNA"/>
</dbReference>
<evidence type="ECO:0000259" key="1">
    <source>
        <dbReference type="PROSITE" id="PS50801"/>
    </source>
</evidence>
<dbReference type="SUPFAM" id="SSF52091">
    <property type="entry name" value="SpoIIaa-like"/>
    <property type="match status" value="1"/>
</dbReference>
<dbReference type="Proteomes" id="UP001369736">
    <property type="component" value="Unassembled WGS sequence"/>
</dbReference>
<dbReference type="Gene3D" id="3.30.750.24">
    <property type="entry name" value="STAS domain"/>
    <property type="match status" value="1"/>
</dbReference>
<dbReference type="InterPro" id="IPR036513">
    <property type="entry name" value="STAS_dom_sf"/>
</dbReference>
<reference evidence="2 3" key="1">
    <citation type="submission" date="2024-03" db="EMBL/GenBank/DDBJ databases">
        <title>Actinomycetospora sp. OC33-EN07, a novel actinomycete isolated from wild orchid (Aerides multiflora).</title>
        <authorList>
            <person name="Suriyachadkun C."/>
        </authorList>
    </citation>
    <scope>NUCLEOTIDE SEQUENCE [LARGE SCALE GENOMIC DNA]</scope>
    <source>
        <strain evidence="2 3">OC33-EN07</strain>
    </source>
</reference>
<dbReference type="PROSITE" id="PS50801">
    <property type="entry name" value="STAS"/>
    <property type="match status" value="1"/>
</dbReference>
<dbReference type="InterPro" id="IPR002645">
    <property type="entry name" value="STAS_dom"/>
</dbReference>
<gene>
    <name evidence="2" type="ORF">WCD58_29715</name>
</gene>
<proteinExistence type="predicted"/>
<name>A0ABU8MDG9_9PSEU</name>
<feature type="domain" description="STAS" evidence="1">
    <location>
        <begin position="59"/>
        <end position="142"/>
    </location>
</feature>
<sequence>MTIDDHEMRVAPGPRSAIEPMVEVSHSDLEVGASEHDDLRSLGARAHIRVRPVAAAHGVIVTITGVVADEDAVELRRRLHAELDRRPTVAVVNLSGVLTCGVIGVKVLSTIRDRAVREGIALHLVHLGAPLARRWLNAANLI</sequence>
<evidence type="ECO:0000313" key="2">
    <source>
        <dbReference type="EMBL" id="MEJ2865369.1"/>
    </source>
</evidence>
<keyword evidence="3" id="KW-1185">Reference proteome</keyword>
<accession>A0ABU8MDG9</accession>
<dbReference type="RefSeq" id="WP_337706740.1">
    <property type="nucleotide sequence ID" value="NZ_JBBEGM010000017.1"/>
</dbReference>
<dbReference type="Pfam" id="PF01740">
    <property type="entry name" value="STAS"/>
    <property type="match status" value="1"/>
</dbReference>
<organism evidence="2 3">
    <name type="scientific">Actinomycetospora flava</name>
    <dbReference type="NCBI Taxonomy" id="3129232"/>
    <lineage>
        <taxon>Bacteria</taxon>
        <taxon>Bacillati</taxon>
        <taxon>Actinomycetota</taxon>
        <taxon>Actinomycetes</taxon>
        <taxon>Pseudonocardiales</taxon>
        <taxon>Pseudonocardiaceae</taxon>
        <taxon>Actinomycetospora</taxon>
    </lineage>
</organism>